<evidence type="ECO:0008006" key="4">
    <source>
        <dbReference type="Google" id="ProtNLM"/>
    </source>
</evidence>
<feature type="transmembrane region" description="Helical" evidence="1">
    <location>
        <begin position="39"/>
        <end position="62"/>
    </location>
</feature>
<protein>
    <recommendedName>
        <fullName evidence="4">Spore cortex biosynthesis protein YabQ</fullName>
    </recommendedName>
</protein>
<dbReference type="NCBIfam" id="TIGR02893">
    <property type="entry name" value="spore_yabQ"/>
    <property type="match status" value="1"/>
</dbReference>
<organism evidence="2 3">
    <name type="scientific">Paenibacillus montaniterrae</name>
    <dbReference type="NCBI Taxonomy" id="429341"/>
    <lineage>
        <taxon>Bacteria</taxon>
        <taxon>Bacillati</taxon>
        <taxon>Bacillota</taxon>
        <taxon>Bacilli</taxon>
        <taxon>Bacillales</taxon>
        <taxon>Paenibacillaceae</taxon>
        <taxon>Paenibacillus</taxon>
    </lineage>
</organism>
<feature type="transmembrane region" description="Helical" evidence="1">
    <location>
        <begin position="138"/>
        <end position="161"/>
    </location>
</feature>
<dbReference type="EMBL" id="BOSE01000017">
    <property type="protein sequence ID" value="GIP19611.1"/>
    <property type="molecule type" value="Genomic_DNA"/>
</dbReference>
<keyword evidence="1" id="KW-1133">Transmembrane helix</keyword>
<keyword evidence="1" id="KW-0812">Transmembrane</keyword>
<comment type="caution">
    <text evidence="2">The sequence shown here is derived from an EMBL/GenBank/DDBJ whole genome shotgun (WGS) entry which is preliminary data.</text>
</comment>
<evidence type="ECO:0000313" key="2">
    <source>
        <dbReference type="EMBL" id="GIP19611.1"/>
    </source>
</evidence>
<sequence length="203" mass="23710">MNLTIQWLTLGAMLMSGIGMGILFDGYRVVSSELKFPRWTLSLLDLAYWVVSAILVFRMLYVSNSGEVRAYVFIGLAIGALLYYWLFSAYTTALTRWIIRAIKWLIALIIRIFHIFLIKPIVFIWSVLLYLINLGTKFTIGIGKIMLQLLQPIFKLVLWLLSPITKPLGRWLSPFWKRLSSNDRLQHLWRAATSKLRSWLRRK</sequence>
<dbReference type="RefSeq" id="WP_213520512.1">
    <property type="nucleotide sequence ID" value="NZ_BOSE01000017.1"/>
</dbReference>
<dbReference type="Proteomes" id="UP000683139">
    <property type="component" value="Unassembled WGS sequence"/>
</dbReference>
<dbReference type="Pfam" id="PF09578">
    <property type="entry name" value="Spore_YabQ"/>
    <property type="match status" value="1"/>
</dbReference>
<keyword evidence="3" id="KW-1185">Reference proteome</keyword>
<gene>
    <name evidence="2" type="ORF">J40TS1_52530</name>
</gene>
<reference evidence="2" key="1">
    <citation type="submission" date="2021-03" db="EMBL/GenBank/DDBJ databases">
        <title>Antimicrobial resistance genes in bacteria isolated from Japanese honey, and their potential for conferring macrolide and lincosamide resistance in the American foulbrood pathogen Paenibacillus larvae.</title>
        <authorList>
            <person name="Okamoto M."/>
            <person name="Kumagai M."/>
            <person name="Kanamori H."/>
            <person name="Takamatsu D."/>
        </authorList>
    </citation>
    <scope>NUCLEOTIDE SEQUENCE</scope>
    <source>
        <strain evidence="2">J40TS1</strain>
    </source>
</reference>
<evidence type="ECO:0000313" key="3">
    <source>
        <dbReference type="Proteomes" id="UP000683139"/>
    </source>
</evidence>
<feature type="transmembrane region" description="Helical" evidence="1">
    <location>
        <begin position="68"/>
        <end position="87"/>
    </location>
</feature>
<proteinExistence type="predicted"/>
<evidence type="ECO:0000256" key="1">
    <source>
        <dbReference type="SAM" id="Phobius"/>
    </source>
</evidence>
<name>A0A920D0B2_9BACL</name>
<feature type="transmembrane region" description="Helical" evidence="1">
    <location>
        <begin position="108"/>
        <end position="132"/>
    </location>
</feature>
<dbReference type="AlphaFoldDB" id="A0A920D0B2"/>
<accession>A0A920D0B2</accession>
<dbReference type="InterPro" id="IPR019074">
    <property type="entry name" value="YabQ"/>
</dbReference>
<keyword evidence="1" id="KW-0472">Membrane</keyword>
<feature type="transmembrane region" description="Helical" evidence="1">
    <location>
        <begin position="6"/>
        <end position="27"/>
    </location>
</feature>